<feature type="compositionally biased region" description="Basic and acidic residues" evidence="2">
    <location>
        <begin position="34"/>
        <end position="44"/>
    </location>
</feature>
<feature type="region of interest" description="Disordered" evidence="2">
    <location>
        <begin position="1"/>
        <end position="44"/>
    </location>
</feature>
<evidence type="ECO:0000259" key="4">
    <source>
        <dbReference type="PROSITE" id="PS50878"/>
    </source>
</evidence>
<keyword evidence="6" id="KW-1185">Reference proteome</keyword>
<dbReference type="InterPro" id="IPR043128">
    <property type="entry name" value="Rev_trsase/Diguanyl_cyclase"/>
</dbReference>
<evidence type="ECO:0000256" key="2">
    <source>
        <dbReference type="SAM" id="MobiDB-lite"/>
    </source>
</evidence>
<dbReference type="PROSITE" id="PS50878">
    <property type="entry name" value="RT_POL"/>
    <property type="match status" value="1"/>
</dbReference>
<keyword evidence="5" id="KW-0548">Nucleotidyltransferase</keyword>
<evidence type="ECO:0000259" key="3">
    <source>
        <dbReference type="PROSITE" id="PS50158"/>
    </source>
</evidence>
<evidence type="ECO:0000313" key="6">
    <source>
        <dbReference type="Proteomes" id="UP001151760"/>
    </source>
</evidence>
<dbReference type="PANTHER" id="PTHR24559">
    <property type="entry name" value="TRANSPOSON TY3-I GAG-POL POLYPROTEIN"/>
    <property type="match status" value="1"/>
</dbReference>
<comment type="caution">
    <text evidence="5">The sequence shown here is derived from an EMBL/GenBank/DDBJ whole genome shotgun (WGS) entry which is preliminary data.</text>
</comment>
<dbReference type="PROSITE" id="PS50158">
    <property type="entry name" value="ZF_CCHC"/>
    <property type="match status" value="1"/>
</dbReference>
<sequence length="553" mass="63305">MPPRMRTRSAGRLAAESLGGGTSVRVSRGRRGRIPREGNDERVDELNEPLTRHASSGCLYKEFLACNPKEYDGKGGAIVLTRWIEKMENVQDMSGCSNDQKVKYTTGSFVEFYPSYEMQKLESKLWNYVMVRAGHAAYTDRFHELARLVPHLISGALTDEAVRNGSIKKVEKRGNVGEISKDKNCRDDNKRTRTGNVFATTVNPVRRENMACYECGSTDHVRSACPRLNRAQEPEGNRPNQVAANNEVQGHRNQEDQARVRIPLPDGKVLRVVGERPDEKARLLMSAKASDKKQEKVVVVRDFPEFPYHLAPYELEELSRQLKELQDKCFIRPSSSPWGAPVLFVKKKDGSFRMCIDYRELNKLTVKNHYLLPRIDDLFDQLQGSQFFSKIDLRSGYHQLRVHKDGILKTAFRTRYGHFKFTVMPFGLTNALAIFIDLMNRVCRPYLDKFVIVLIDDILIYSKTQEEHVEHLSKIEAVKNWKAPRTPTEVHSFLGLAGYYRRFIENFSKIAKSLTILTQKSKTFDWGKEQELTFQTLKDKLCNAPVIALPNGP</sequence>
<protein>
    <submittedName>
        <fullName evidence="5">Reverse transcriptase domain-containing protein</fullName>
    </submittedName>
</protein>
<feature type="domain" description="Reverse transcriptase" evidence="4">
    <location>
        <begin position="326"/>
        <end position="516"/>
    </location>
</feature>
<keyword evidence="1" id="KW-0863">Zinc-finger</keyword>
<dbReference type="Gene3D" id="3.30.70.270">
    <property type="match status" value="2"/>
</dbReference>
<dbReference type="Gene3D" id="3.10.10.10">
    <property type="entry name" value="HIV Type 1 Reverse Transcriptase, subunit A, domain 1"/>
    <property type="match status" value="1"/>
</dbReference>
<keyword evidence="1" id="KW-0862">Zinc</keyword>
<dbReference type="GO" id="GO:0003964">
    <property type="term" value="F:RNA-directed DNA polymerase activity"/>
    <property type="evidence" value="ECO:0007669"/>
    <property type="project" value="UniProtKB-KW"/>
</dbReference>
<dbReference type="SUPFAM" id="SSF56672">
    <property type="entry name" value="DNA/RNA polymerases"/>
    <property type="match status" value="1"/>
</dbReference>
<keyword evidence="1" id="KW-0479">Metal-binding</keyword>
<reference evidence="5" key="2">
    <citation type="submission" date="2022-01" db="EMBL/GenBank/DDBJ databases">
        <authorList>
            <person name="Yamashiro T."/>
            <person name="Shiraishi A."/>
            <person name="Satake H."/>
            <person name="Nakayama K."/>
        </authorList>
    </citation>
    <scope>NUCLEOTIDE SEQUENCE</scope>
</reference>
<dbReference type="InterPro" id="IPR001878">
    <property type="entry name" value="Znf_CCHC"/>
</dbReference>
<evidence type="ECO:0000256" key="1">
    <source>
        <dbReference type="PROSITE-ProRule" id="PRU00047"/>
    </source>
</evidence>
<dbReference type="Proteomes" id="UP001151760">
    <property type="component" value="Unassembled WGS sequence"/>
</dbReference>
<reference evidence="5" key="1">
    <citation type="journal article" date="2022" name="Int. J. Mol. Sci.">
        <title>Draft Genome of Tanacetum Coccineum: Genomic Comparison of Closely Related Tanacetum-Family Plants.</title>
        <authorList>
            <person name="Yamashiro T."/>
            <person name="Shiraishi A."/>
            <person name="Nakayama K."/>
            <person name="Satake H."/>
        </authorList>
    </citation>
    <scope>NUCLEOTIDE SEQUENCE</scope>
</reference>
<feature type="domain" description="CCHC-type" evidence="3">
    <location>
        <begin position="212"/>
        <end position="227"/>
    </location>
</feature>
<keyword evidence="5" id="KW-0695">RNA-directed DNA polymerase</keyword>
<organism evidence="5 6">
    <name type="scientific">Tanacetum coccineum</name>
    <dbReference type="NCBI Taxonomy" id="301880"/>
    <lineage>
        <taxon>Eukaryota</taxon>
        <taxon>Viridiplantae</taxon>
        <taxon>Streptophyta</taxon>
        <taxon>Embryophyta</taxon>
        <taxon>Tracheophyta</taxon>
        <taxon>Spermatophyta</taxon>
        <taxon>Magnoliopsida</taxon>
        <taxon>eudicotyledons</taxon>
        <taxon>Gunneridae</taxon>
        <taxon>Pentapetalae</taxon>
        <taxon>asterids</taxon>
        <taxon>campanulids</taxon>
        <taxon>Asterales</taxon>
        <taxon>Asteraceae</taxon>
        <taxon>Asteroideae</taxon>
        <taxon>Anthemideae</taxon>
        <taxon>Anthemidinae</taxon>
        <taxon>Tanacetum</taxon>
    </lineage>
</organism>
<feature type="compositionally biased region" description="Polar residues" evidence="2">
    <location>
        <begin position="238"/>
        <end position="248"/>
    </location>
</feature>
<dbReference type="InterPro" id="IPR053134">
    <property type="entry name" value="RNA-dir_DNA_polymerase"/>
</dbReference>
<feature type="region of interest" description="Disordered" evidence="2">
    <location>
        <begin position="230"/>
        <end position="255"/>
    </location>
</feature>
<proteinExistence type="predicted"/>
<name>A0ABQ5FB03_9ASTR</name>
<dbReference type="Pfam" id="PF00078">
    <property type="entry name" value="RVT_1"/>
    <property type="match status" value="1"/>
</dbReference>
<evidence type="ECO:0000313" key="5">
    <source>
        <dbReference type="EMBL" id="GJT60184.1"/>
    </source>
</evidence>
<keyword evidence="5" id="KW-0808">Transferase</keyword>
<accession>A0ABQ5FB03</accession>
<dbReference type="InterPro" id="IPR000477">
    <property type="entry name" value="RT_dom"/>
</dbReference>
<dbReference type="CDD" id="cd01647">
    <property type="entry name" value="RT_LTR"/>
    <property type="match status" value="1"/>
</dbReference>
<dbReference type="EMBL" id="BQNB010017176">
    <property type="protein sequence ID" value="GJT60184.1"/>
    <property type="molecule type" value="Genomic_DNA"/>
</dbReference>
<gene>
    <name evidence="5" type="ORF">Tco_1003717</name>
</gene>
<dbReference type="InterPro" id="IPR043502">
    <property type="entry name" value="DNA/RNA_pol_sf"/>
</dbReference>
<dbReference type="PANTHER" id="PTHR24559:SF444">
    <property type="entry name" value="REVERSE TRANSCRIPTASE DOMAIN-CONTAINING PROTEIN"/>
    <property type="match status" value="1"/>
</dbReference>